<name>A0ABQ8PBS9_9CRYT</name>
<dbReference type="Gene3D" id="2.30.29.30">
    <property type="entry name" value="Pleckstrin-homology domain (PH domain)/Phosphotyrosine-binding domain (PTB)"/>
    <property type="match status" value="1"/>
</dbReference>
<dbReference type="Proteomes" id="UP001071777">
    <property type="component" value="Unassembled WGS sequence"/>
</dbReference>
<keyword evidence="4" id="KW-1185">Reference proteome</keyword>
<dbReference type="SUPFAM" id="SSF50729">
    <property type="entry name" value="PH domain-like"/>
    <property type="match status" value="1"/>
</dbReference>
<sequence length="607" mass="70598">MEALNKSSNSFENTNYDTEETNLTQSCNTIADEQLVVLDSNLSKYSEILNIPSKSFSQGESEDDPEVLHKLTSDEKNKKFLEIKLWEETRVEKYRHFINAIDPIFTELSNSISQAVQINKELAYIIQQKNKFWNSYSKSLELITQTESRNNHSNNSHTHSPSHPCPSCSSYARSCSCSCPLLTMGSSSSNYSPQIKSLGLNKCYTQDEELNENTSCQTLKELNKSNSDLTLPLTESRDKSSVSGNLMSSISNQKIWPDLMVSFGKYESTFLKKLCQSVETDVVNGHLSWISKRYLNNAQTYLKTLRIARKEFEVFINNAQQSWNKYDDAFKRSQRLNLDINYSLKTTKPCDTWYFDQIYRHHINKFIQAQSKFFDTLLITIENLMELENWRATSVKLTFNYYLVKHNELFEFFQKLGHSLIDFINDHNPQNTIFQDHYANFDIITSIPGLRPPPIPISNELNFSKTSHCLSNCPILQQISNLMGYNNLPKSSLIIYHGHVEIFKRRIFLGQWLSAYLILTRDKFLYLLNPKDDIEMEELLKHDEKPLWSFFIGSPDISIELNEKRGKRCLSIKFKKQKFFNKKMTIRCSNEEECSNWMNHLNSIIPS</sequence>
<evidence type="ECO:0000256" key="1">
    <source>
        <dbReference type="SAM" id="MobiDB-lite"/>
    </source>
</evidence>
<accession>A0ABQ8PBS9</accession>
<protein>
    <recommendedName>
        <fullName evidence="2">PH domain-containing protein</fullName>
    </recommendedName>
</protein>
<dbReference type="InterPro" id="IPR001849">
    <property type="entry name" value="PH_domain"/>
</dbReference>
<organism evidence="3 4">
    <name type="scientific">Cryptosporidium canis</name>
    <dbReference type="NCBI Taxonomy" id="195482"/>
    <lineage>
        <taxon>Eukaryota</taxon>
        <taxon>Sar</taxon>
        <taxon>Alveolata</taxon>
        <taxon>Apicomplexa</taxon>
        <taxon>Conoidasida</taxon>
        <taxon>Coccidia</taxon>
        <taxon>Eucoccidiorida</taxon>
        <taxon>Eimeriorina</taxon>
        <taxon>Cryptosporidiidae</taxon>
        <taxon>Cryptosporidium</taxon>
    </lineage>
</organism>
<dbReference type="PROSITE" id="PS50003">
    <property type="entry name" value="PH_DOMAIN"/>
    <property type="match status" value="1"/>
</dbReference>
<feature type="domain" description="PH" evidence="2">
    <location>
        <begin position="493"/>
        <end position="606"/>
    </location>
</feature>
<gene>
    <name evidence="3" type="ORF">OJ252_1147</name>
</gene>
<comment type="caution">
    <text evidence="3">The sequence shown here is derived from an EMBL/GenBank/DDBJ whole genome shotgun (WGS) entry which is preliminary data.</text>
</comment>
<reference evidence="3" key="1">
    <citation type="submission" date="2022-10" db="EMBL/GenBank/DDBJ databases">
        <title>Adaptive evolution leads to modifications in subtelomeric GC content in a zoonotic Cryptosporidium species.</title>
        <authorList>
            <person name="Li J."/>
            <person name="Feng Y."/>
            <person name="Xiao L."/>
        </authorList>
    </citation>
    <scope>NUCLEOTIDE SEQUENCE</scope>
    <source>
        <strain evidence="3">25894</strain>
    </source>
</reference>
<evidence type="ECO:0000313" key="4">
    <source>
        <dbReference type="Proteomes" id="UP001071777"/>
    </source>
</evidence>
<dbReference type="EMBL" id="JAPCXB010000042">
    <property type="protein sequence ID" value="KAJ1612760.1"/>
    <property type="molecule type" value="Genomic_DNA"/>
</dbReference>
<proteinExistence type="predicted"/>
<dbReference type="Pfam" id="PF00169">
    <property type="entry name" value="PH"/>
    <property type="match status" value="1"/>
</dbReference>
<dbReference type="InterPro" id="IPR011993">
    <property type="entry name" value="PH-like_dom_sf"/>
</dbReference>
<evidence type="ECO:0000313" key="3">
    <source>
        <dbReference type="EMBL" id="KAJ1612760.1"/>
    </source>
</evidence>
<feature type="region of interest" description="Disordered" evidence="1">
    <location>
        <begin position="1"/>
        <end position="20"/>
    </location>
</feature>
<evidence type="ECO:0000259" key="2">
    <source>
        <dbReference type="PROSITE" id="PS50003"/>
    </source>
</evidence>